<dbReference type="GeneID" id="28800835"/>
<gene>
    <name evidence="1" type="primary">63</name>
    <name evidence="1" type="ORF">BOWSER_63</name>
</gene>
<keyword evidence="2" id="KW-1185">Reference proteome</keyword>
<evidence type="ECO:0000313" key="1">
    <source>
        <dbReference type="EMBL" id="ANA85458.1"/>
    </source>
</evidence>
<reference evidence="1 2" key="1">
    <citation type="submission" date="2016-03" db="EMBL/GenBank/DDBJ databases">
        <authorList>
            <person name="Montgomery M.T."/>
            <person name="Guerrero C.A."/>
            <person name="Mavrich T.N."/>
            <person name="Pope W.H."/>
            <person name="Garlena R.A."/>
            <person name="Russell D.A."/>
            <person name="Jacobs-Sera D."/>
            <person name="Hendrix R.W."/>
            <person name="Hatfull G.F."/>
        </authorList>
    </citation>
    <scope>NUCLEOTIDE SEQUENCE [LARGE SCALE GENOMIC DNA]</scope>
</reference>
<protein>
    <submittedName>
        <fullName evidence="1">Uncharacterized protein</fullName>
    </submittedName>
</protein>
<proteinExistence type="predicted"/>
<name>A0A160DCQ8_9CAUD</name>
<dbReference type="Proteomes" id="UP000203985">
    <property type="component" value="Segment"/>
</dbReference>
<sequence>MTDRALGRMTMRRNTPRIKRRLQRSDRVAVTYTAQEIRYLLDQERKEGRKDAERARQLAEILERRRADRQ</sequence>
<organism evidence="1 2">
    <name type="scientific">Gordonia phage Bowser</name>
    <dbReference type="NCBI Taxonomy" id="1838063"/>
    <lineage>
        <taxon>Viruses</taxon>
        <taxon>Duplodnaviria</taxon>
        <taxon>Heunggongvirae</taxon>
        <taxon>Uroviricota</taxon>
        <taxon>Caudoviricetes</taxon>
        <taxon>Bowservirus</taxon>
        <taxon>Bowservirus bowser</taxon>
    </lineage>
</organism>
<dbReference type="RefSeq" id="YP_009275630.1">
    <property type="nucleotide sequence ID" value="NC_030930.1"/>
</dbReference>
<evidence type="ECO:0000313" key="2">
    <source>
        <dbReference type="Proteomes" id="UP000203985"/>
    </source>
</evidence>
<accession>A0A160DCQ8</accession>
<dbReference type="EMBL" id="KU998235">
    <property type="protein sequence ID" value="ANA85458.1"/>
    <property type="molecule type" value="Genomic_DNA"/>
</dbReference>
<dbReference type="KEGG" id="vg:28800835"/>